<proteinExistence type="predicted"/>
<evidence type="ECO:0000313" key="8">
    <source>
        <dbReference type="EMBL" id="BAM40264.1"/>
    </source>
</evidence>
<evidence type="ECO:0000259" key="7">
    <source>
        <dbReference type="PROSITE" id="PS50102"/>
    </source>
</evidence>
<dbReference type="InterPro" id="IPR034150">
    <property type="entry name" value="SF3B6_RRM"/>
</dbReference>
<dbReference type="GO" id="GO:0008380">
    <property type="term" value="P:RNA splicing"/>
    <property type="evidence" value="ECO:0007669"/>
    <property type="project" value="UniProtKB-KW"/>
</dbReference>
<comment type="subcellular location">
    <subcellularLocation>
        <location evidence="1">Nucleus</location>
    </subcellularLocation>
</comment>
<sequence>MINSVYPAKKNIRLPPEVSRILYLRNLPYKITSEELYDIFGKYGAVRQIRKYIALNISLNSLIFRGNSASTKGTAFVVYDDIYDAKNALDHLSGFNVAGRYLVVLYYNPARVNKRKDLDKQEADLKKATLPCLPLLLYLLSDRIVCDVASLHRVRVRLDDLEDPVHDVSDHHFIVSVDADN</sequence>
<accession>J4DP84</accession>
<dbReference type="Pfam" id="PF00076">
    <property type="entry name" value="RRM_1"/>
    <property type="match status" value="1"/>
</dbReference>
<evidence type="ECO:0000256" key="5">
    <source>
        <dbReference type="ARBA" id="ARBA00023242"/>
    </source>
</evidence>
<evidence type="ECO:0000256" key="3">
    <source>
        <dbReference type="ARBA" id="ARBA00022884"/>
    </source>
</evidence>
<protein>
    <submittedName>
        <fullName evidence="8">Pre-mRNA branch site protein p14</fullName>
    </submittedName>
</protein>
<dbReference type="InterPro" id="IPR000504">
    <property type="entry name" value="RRM_dom"/>
</dbReference>
<dbReference type="OrthoDB" id="275748at2759"/>
<dbReference type="AlphaFoldDB" id="J4DP84"/>
<dbReference type="CDD" id="cd12241">
    <property type="entry name" value="RRM_SF3B14"/>
    <property type="match status" value="1"/>
</dbReference>
<dbReference type="EMBL" id="AP011947">
    <property type="protein sequence ID" value="BAM40264.1"/>
    <property type="molecule type" value="Genomic_DNA"/>
</dbReference>
<dbReference type="Gene3D" id="3.30.70.330">
    <property type="match status" value="1"/>
</dbReference>
<dbReference type="InterPro" id="IPR012677">
    <property type="entry name" value="Nucleotide-bd_a/b_plait_sf"/>
</dbReference>
<dbReference type="GeneID" id="20714665"/>
<dbReference type="GO" id="GO:0003729">
    <property type="term" value="F:mRNA binding"/>
    <property type="evidence" value="ECO:0007669"/>
    <property type="project" value="TreeGrafter"/>
</dbReference>
<dbReference type="SMART" id="SM00360">
    <property type="entry name" value="RRM"/>
    <property type="match status" value="1"/>
</dbReference>
<keyword evidence="3 6" id="KW-0694">RNA-binding</keyword>
<dbReference type="eggNOG" id="KOG0114">
    <property type="taxonomic scope" value="Eukaryota"/>
</dbReference>
<keyword evidence="2" id="KW-0507">mRNA processing</keyword>
<evidence type="ECO:0000256" key="1">
    <source>
        <dbReference type="ARBA" id="ARBA00004123"/>
    </source>
</evidence>
<dbReference type="GO" id="GO:0005737">
    <property type="term" value="C:cytoplasm"/>
    <property type="evidence" value="ECO:0007669"/>
    <property type="project" value="TreeGrafter"/>
</dbReference>
<dbReference type="RefSeq" id="XP_009690565.1">
    <property type="nucleotide sequence ID" value="XM_009692270.1"/>
</dbReference>
<dbReference type="KEGG" id="tot:TOT_020000524"/>
<evidence type="ECO:0000256" key="2">
    <source>
        <dbReference type="ARBA" id="ARBA00022664"/>
    </source>
</evidence>
<dbReference type="GO" id="GO:0006397">
    <property type="term" value="P:mRNA processing"/>
    <property type="evidence" value="ECO:0007669"/>
    <property type="project" value="UniProtKB-KW"/>
</dbReference>
<dbReference type="VEuPathDB" id="PiroplasmaDB:TOT_020000524"/>
<dbReference type="InterPro" id="IPR050374">
    <property type="entry name" value="RRT5_SRSF_SR"/>
</dbReference>
<dbReference type="FunFam" id="3.30.70.330:FF:000604">
    <property type="entry name" value="Splicing factor 3B, subunit 6"/>
    <property type="match status" value="1"/>
</dbReference>
<dbReference type="InterPro" id="IPR035979">
    <property type="entry name" value="RBD_domain_sf"/>
</dbReference>
<gene>
    <name evidence="8" type="ORF">TOT_020000524</name>
</gene>
<dbReference type="PANTHER" id="PTHR23003">
    <property type="entry name" value="RNA RECOGNITION MOTIF RRM DOMAIN CONTAINING PROTEIN"/>
    <property type="match status" value="1"/>
</dbReference>
<dbReference type="Proteomes" id="UP000003786">
    <property type="component" value="Chromosome 2"/>
</dbReference>
<dbReference type="PROSITE" id="PS50102">
    <property type="entry name" value="RRM"/>
    <property type="match status" value="1"/>
</dbReference>
<dbReference type="STRING" id="869250.J4DP84"/>
<keyword evidence="9" id="KW-1185">Reference proteome</keyword>
<evidence type="ECO:0000313" key="9">
    <source>
        <dbReference type="Proteomes" id="UP000003786"/>
    </source>
</evidence>
<dbReference type="SUPFAM" id="SSF54928">
    <property type="entry name" value="RNA-binding domain, RBD"/>
    <property type="match status" value="1"/>
</dbReference>
<feature type="domain" description="RRM" evidence="7">
    <location>
        <begin position="20"/>
        <end position="109"/>
    </location>
</feature>
<keyword evidence="5" id="KW-0539">Nucleus</keyword>
<reference evidence="8 9" key="1">
    <citation type="journal article" date="2012" name="MBio">
        <title>Comparative genome analysis of three eukaryotic parasites with differing abilities to transform leukocytes reveals key mediators of Theileria-induced leukocyte transformation.</title>
        <authorList>
            <person name="Hayashida K."/>
            <person name="Hara Y."/>
            <person name="Abe T."/>
            <person name="Yamasaki C."/>
            <person name="Toyoda A."/>
            <person name="Kosuge T."/>
            <person name="Suzuki Y."/>
            <person name="Sato Y."/>
            <person name="Kawashima S."/>
            <person name="Katayama T."/>
            <person name="Wakaguri H."/>
            <person name="Inoue N."/>
            <person name="Homma K."/>
            <person name="Tada-Umezaki M."/>
            <person name="Yagi Y."/>
            <person name="Fujii Y."/>
            <person name="Habara T."/>
            <person name="Kanehisa M."/>
            <person name="Watanabe H."/>
            <person name="Ito K."/>
            <person name="Gojobori T."/>
            <person name="Sugawara H."/>
            <person name="Imanishi T."/>
            <person name="Weir W."/>
            <person name="Gardner M."/>
            <person name="Pain A."/>
            <person name="Shiels B."/>
            <person name="Hattori M."/>
            <person name="Nene V."/>
            <person name="Sugimoto C."/>
        </authorList>
    </citation>
    <scope>NUCLEOTIDE SEQUENCE [LARGE SCALE GENOMIC DNA]</scope>
    <source>
        <strain evidence="8 9">Shintoku</strain>
    </source>
</reference>
<evidence type="ECO:0000256" key="6">
    <source>
        <dbReference type="PROSITE-ProRule" id="PRU00176"/>
    </source>
</evidence>
<name>J4DP84_THEOR</name>
<dbReference type="GO" id="GO:0005634">
    <property type="term" value="C:nucleus"/>
    <property type="evidence" value="ECO:0007669"/>
    <property type="project" value="UniProtKB-SubCell"/>
</dbReference>
<organism evidence="8 9">
    <name type="scientific">Theileria orientalis strain Shintoku</name>
    <dbReference type="NCBI Taxonomy" id="869250"/>
    <lineage>
        <taxon>Eukaryota</taxon>
        <taxon>Sar</taxon>
        <taxon>Alveolata</taxon>
        <taxon>Apicomplexa</taxon>
        <taxon>Aconoidasida</taxon>
        <taxon>Piroplasmida</taxon>
        <taxon>Theileriidae</taxon>
        <taxon>Theileria</taxon>
    </lineage>
</organism>
<keyword evidence="4" id="KW-0508">mRNA splicing</keyword>
<evidence type="ECO:0000256" key="4">
    <source>
        <dbReference type="ARBA" id="ARBA00023187"/>
    </source>
</evidence>